<dbReference type="InterPro" id="IPR043504">
    <property type="entry name" value="Peptidase_S1_PA_chymotrypsin"/>
</dbReference>
<dbReference type="PRINTS" id="PR00722">
    <property type="entry name" value="CHYMOTRYPSIN"/>
</dbReference>
<keyword evidence="10" id="KW-1185">Reference proteome</keyword>
<dbReference type="InterPro" id="IPR001254">
    <property type="entry name" value="Trypsin_dom"/>
</dbReference>
<evidence type="ECO:0000256" key="6">
    <source>
        <dbReference type="SAM" id="MobiDB-lite"/>
    </source>
</evidence>
<feature type="chain" id="PRO_5044889031" description="Peptidase S1 domain-containing protein" evidence="7">
    <location>
        <begin position="25"/>
        <end position="585"/>
    </location>
</feature>
<reference evidence="9 10" key="1">
    <citation type="journal article" date="2024" name="bioRxiv">
        <title>A reference genome for Trichogramma kaykai: A tiny desert-dwelling parasitoid wasp with competing sex-ratio distorters.</title>
        <authorList>
            <person name="Culotta J."/>
            <person name="Lindsey A.R."/>
        </authorList>
    </citation>
    <scope>NUCLEOTIDE SEQUENCE [LARGE SCALE GENOMIC DNA]</scope>
    <source>
        <strain evidence="9 10">KSX58</strain>
    </source>
</reference>
<dbReference type="InterPro" id="IPR001314">
    <property type="entry name" value="Peptidase_S1A"/>
</dbReference>
<dbReference type="PANTHER" id="PTHR24252">
    <property type="entry name" value="ACROSIN-RELATED"/>
    <property type="match status" value="1"/>
</dbReference>
<keyword evidence="7" id="KW-0732">Signal</keyword>
<proteinExistence type="predicted"/>
<evidence type="ECO:0000259" key="8">
    <source>
        <dbReference type="PROSITE" id="PS50240"/>
    </source>
</evidence>
<dbReference type="EMBL" id="JBJJXI010000117">
    <property type="protein sequence ID" value="KAL3390638.1"/>
    <property type="molecule type" value="Genomic_DNA"/>
</dbReference>
<evidence type="ECO:0000256" key="4">
    <source>
        <dbReference type="ARBA" id="ARBA00023157"/>
    </source>
</evidence>
<keyword evidence="1 5" id="KW-0645">Protease</keyword>
<evidence type="ECO:0000256" key="7">
    <source>
        <dbReference type="SAM" id="SignalP"/>
    </source>
</evidence>
<dbReference type="SMART" id="SM00020">
    <property type="entry name" value="Tryp_SPc"/>
    <property type="match status" value="1"/>
</dbReference>
<organism evidence="9 10">
    <name type="scientific">Trichogramma kaykai</name>
    <dbReference type="NCBI Taxonomy" id="54128"/>
    <lineage>
        <taxon>Eukaryota</taxon>
        <taxon>Metazoa</taxon>
        <taxon>Ecdysozoa</taxon>
        <taxon>Arthropoda</taxon>
        <taxon>Hexapoda</taxon>
        <taxon>Insecta</taxon>
        <taxon>Pterygota</taxon>
        <taxon>Neoptera</taxon>
        <taxon>Endopterygota</taxon>
        <taxon>Hymenoptera</taxon>
        <taxon>Apocrita</taxon>
        <taxon>Proctotrupomorpha</taxon>
        <taxon>Chalcidoidea</taxon>
        <taxon>Trichogrammatidae</taxon>
        <taxon>Trichogramma</taxon>
    </lineage>
</organism>
<dbReference type="AlphaFoldDB" id="A0ABD2WCB2"/>
<evidence type="ECO:0000256" key="3">
    <source>
        <dbReference type="ARBA" id="ARBA00022825"/>
    </source>
</evidence>
<feature type="region of interest" description="Disordered" evidence="6">
    <location>
        <begin position="256"/>
        <end position="281"/>
    </location>
</feature>
<evidence type="ECO:0000256" key="1">
    <source>
        <dbReference type="ARBA" id="ARBA00022670"/>
    </source>
</evidence>
<dbReference type="PROSITE" id="PS50240">
    <property type="entry name" value="TRYPSIN_DOM"/>
    <property type="match status" value="1"/>
</dbReference>
<evidence type="ECO:0000313" key="9">
    <source>
        <dbReference type="EMBL" id="KAL3390638.1"/>
    </source>
</evidence>
<feature type="compositionally biased region" description="Low complexity" evidence="6">
    <location>
        <begin position="270"/>
        <end position="281"/>
    </location>
</feature>
<accession>A0ABD2WCB2</accession>
<dbReference type="CDD" id="cd00190">
    <property type="entry name" value="Tryp_SPc"/>
    <property type="match status" value="1"/>
</dbReference>
<keyword evidence="3 5" id="KW-0720">Serine protease</keyword>
<comment type="caution">
    <text evidence="9">The sequence shown here is derived from an EMBL/GenBank/DDBJ whole genome shotgun (WGS) entry which is preliminary data.</text>
</comment>
<feature type="region of interest" description="Disordered" evidence="6">
    <location>
        <begin position="100"/>
        <end position="180"/>
    </location>
</feature>
<dbReference type="InterPro" id="IPR033116">
    <property type="entry name" value="TRYPSIN_SER"/>
</dbReference>
<dbReference type="SUPFAM" id="SSF50494">
    <property type="entry name" value="Trypsin-like serine proteases"/>
    <property type="match status" value="1"/>
</dbReference>
<feature type="signal peptide" evidence="7">
    <location>
        <begin position="1"/>
        <end position="24"/>
    </location>
</feature>
<protein>
    <recommendedName>
        <fullName evidence="8">Peptidase S1 domain-containing protein</fullName>
    </recommendedName>
</protein>
<dbReference type="PROSITE" id="PS00135">
    <property type="entry name" value="TRYPSIN_SER"/>
    <property type="match status" value="1"/>
</dbReference>
<dbReference type="PROSITE" id="PS00134">
    <property type="entry name" value="TRYPSIN_HIS"/>
    <property type="match status" value="1"/>
</dbReference>
<dbReference type="Gene3D" id="2.40.10.10">
    <property type="entry name" value="Trypsin-like serine proteases"/>
    <property type="match status" value="1"/>
</dbReference>
<gene>
    <name evidence="9" type="ORF">TKK_014772</name>
</gene>
<dbReference type="InterPro" id="IPR018114">
    <property type="entry name" value="TRYPSIN_HIS"/>
</dbReference>
<name>A0ABD2WCB2_9HYME</name>
<sequence length="585" mass="63940">MGPNRQRIAWIGMILYNLLLPASSGPISNYPPQTTKLLSMRHLPCASRTTGEIGACMFATDCARNNGTHLGMCLDYFFIGSCCKIDDKTTTRTTTEGSIFESNDISGNVDRVDPITGDKKKYNKPTHDADTHDDDGGINRITDSEKSSETPAATTSPTFTSPNDEDDGLETTTTTIGSAEIEDYTTIIVPTSGGGNEIESGSVSTKTTTESVVVSTTIGETTMNSDDVLATNINPEITTNKISSTSENAFVTLSTTTTTTTTEKSPEMPVSGSTVSTSESTPVLAGFTTTTEATTTTTTTTTTETSWLIPSDSELPSINMSDYKDVCGRRLYPQQPTARIIGGEEATFGKWPWQVSLRVWVKREMTYKHKCGASLLNENWAITAAHCTYNIAPDLLLVRIGEFDFESQDEPLPHQERAISMVIEHELFKRSTFENDVALMRFWQPVEEFRPNIVPICLPDDDDDYVGRTAWSTGWGRLIDEYGPLPFVMQEAALKVMSNRRCEAMYKSAGYDESVPGIFICAGGEGGVDSCEGDSGGPLVVQRPSDGRWVLAGIISWGIGCAEPNQPGVYTRVSVFRDWIQQMMF</sequence>
<dbReference type="Pfam" id="PF00089">
    <property type="entry name" value="Trypsin"/>
    <property type="match status" value="1"/>
</dbReference>
<feature type="compositionally biased region" description="Low complexity" evidence="6">
    <location>
        <begin position="149"/>
        <end position="162"/>
    </location>
</feature>
<keyword evidence="4" id="KW-1015">Disulfide bond</keyword>
<dbReference type="InterPro" id="IPR009003">
    <property type="entry name" value="Peptidase_S1_PA"/>
</dbReference>
<dbReference type="GO" id="GO:0008236">
    <property type="term" value="F:serine-type peptidase activity"/>
    <property type="evidence" value="ECO:0007669"/>
    <property type="project" value="UniProtKB-KW"/>
</dbReference>
<evidence type="ECO:0000256" key="2">
    <source>
        <dbReference type="ARBA" id="ARBA00022801"/>
    </source>
</evidence>
<dbReference type="GO" id="GO:0006508">
    <property type="term" value="P:proteolysis"/>
    <property type="evidence" value="ECO:0007669"/>
    <property type="project" value="UniProtKB-KW"/>
</dbReference>
<feature type="compositionally biased region" description="Basic and acidic residues" evidence="6">
    <location>
        <begin position="110"/>
        <end position="148"/>
    </location>
</feature>
<keyword evidence="2 5" id="KW-0378">Hydrolase</keyword>
<dbReference type="PANTHER" id="PTHR24252:SF7">
    <property type="entry name" value="HYALIN"/>
    <property type="match status" value="1"/>
</dbReference>
<dbReference type="Proteomes" id="UP001627154">
    <property type="component" value="Unassembled WGS sequence"/>
</dbReference>
<dbReference type="FunFam" id="2.40.10.10:FF:000006">
    <property type="entry name" value="Serine proteinase stubble"/>
    <property type="match status" value="1"/>
</dbReference>
<feature type="domain" description="Peptidase S1" evidence="8">
    <location>
        <begin position="340"/>
        <end position="585"/>
    </location>
</feature>
<evidence type="ECO:0000313" key="10">
    <source>
        <dbReference type="Proteomes" id="UP001627154"/>
    </source>
</evidence>
<evidence type="ECO:0000256" key="5">
    <source>
        <dbReference type="RuleBase" id="RU363034"/>
    </source>
</evidence>